<evidence type="ECO:0000313" key="5">
    <source>
        <dbReference type="Proteomes" id="UP000807716"/>
    </source>
</evidence>
<dbReference type="PANTHER" id="PTHR33977:SF1">
    <property type="entry name" value="ZINC ION BINDING PROTEIN"/>
    <property type="match status" value="1"/>
</dbReference>
<protein>
    <recommendedName>
        <fullName evidence="3">SWIM-type domain-containing protein</fullName>
    </recommendedName>
</protein>
<keyword evidence="1" id="KW-0479">Metal-binding</keyword>
<feature type="region of interest" description="Disordered" evidence="2">
    <location>
        <begin position="1"/>
        <end position="56"/>
    </location>
</feature>
<feature type="compositionally biased region" description="Basic residues" evidence="2">
    <location>
        <begin position="357"/>
        <end position="371"/>
    </location>
</feature>
<feature type="region of interest" description="Disordered" evidence="2">
    <location>
        <begin position="348"/>
        <end position="439"/>
    </location>
</feature>
<evidence type="ECO:0000259" key="3">
    <source>
        <dbReference type="PROSITE" id="PS50966"/>
    </source>
</evidence>
<dbReference type="OrthoDB" id="2430203at2759"/>
<gene>
    <name evidence="4" type="ORF">DFQ27_007230</name>
</gene>
<evidence type="ECO:0000256" key="1">
    <source>
        <dbReference type="PROSITE-ProRule" id="PRU00325"/>
    </source>
</evidence>
<reference evidence="4" key="1">
    <citation type="journal article" date="2020" name="Fungal Divers.">
        <title>Resolving the Mortierellaceae phylogeny through synthesis of multi-gene phylogenetics and phylogenomics.</title>
        <authorList>
            <person name="Vandepol N."/>
            <person name="Liber J."/>
            <person name="Desiro A."/>
            <person name="Na H."/>
            <person name="Kennedy M."/>
            <person name="Barry K."/>
            <person name="Grigoriev I.V."/>
            <person name="Miller A.N."/>
            <person name="O'Donnell K."/>
            <person name="Stajich J.E."/>
            <person name="Bonito G."/>
        </authorList>
    </citation>
    <scope>NUCLEOTIDE SEQUENCE</scope>
    <source>
        <strain evidence="4">BC1065</strain>
    </source>
</reference>
<dbReference type="AlphaFoldDB" id="A0A9P6UBP6"/>
<feature type="domain" description="SWIM-type" evidence="3">
    <location>
        <begin position="567"/>
        <end position="607"/>
    </location>
</feature>
<comment type="caution">
    <text evidence="4">The sequence shown here is derived from an EMBL/GenBank/DDBJ whole genome shotgun (WGS) entry which is preliminary data.</text>
</comment>
<dbReference type="GO" id="GO:0008270">
    <property type="term" value="F:zinc ion binding"/>
    <property type="evidence" value="ECO:0007669"/>
    <property type="project" value="UniProtKB-KW"/>
</dbReference>
<keyword evidence="1" id="KW-0862">Zinc</keyword>
<feature type="region of interest" description="Disordered" evidence="2">
    <location>
        <begin position="701"/>
        <end position="760"/>
    </location>
</feature>
<dbReference type="PANTHER" id="PTHR33977">
    <property type="entry name" value="ZINC ION BINDING PROTEIN"/>
    <property type="match status" value="1"/>
</dbReference>
<accession>A0A9P6UBP6</accession>
<evidence type="ECO:0000313" key="4">
    <source>
        <dbReference type="EMBL" id="KAG0268262.1"/>
    </source>
</evidence>
<sequence>MNPSSSTEKWPFMPLSGTNVFPFPVPDETTFTDGETETEGDTTESETESRSERAPCASTTLTQFLMATETSHVKVDDVADLVNIKKRRSLLNSNTTILEESKGLLTKKMVKGATPVLSSIEWMKEFKKEGGMVYYDEQDTVEGRYFGFATTWQMDQLYSYGDTSIALNGAHHVYGDVGCGVPVAFLLTTTQEVHVLSGWLRAIRIAMKNRYSTEERPYELKPTAFITDQGSAEVSAFRSAFGGLGVELHFCCWHIHRIWIRELCKRVVYKPEDTQDQKNELRWRMIKQLMEIEMERNKDTAFAMIDQLCLDWADQPSMLGFLKKNYFDISTQAIASVEPTVVSTSTQVAAAVDNGRGRGRGRGNARGRGGPKGRGSSVSTEGARSTAAAITTTPSGSISHAMSHDESVPEINAPVEPDDNFDRYHDIAGSSGQGRPPAPRESWMVCFRQGSAIGLLGTHDLNESWHNTLKRHFRGMQKRRPDHVMYILAYSVVPKFREACDPELANVGRASTTEAIARGQRLKARAHLETRAGKGYSEKCVTAFDNMKEKKGERSVESFQGPQFPRYTIRITYHKAKRGYMVSCTCPWFFRNRTYCKHMGLVHVYDGGAEDRLLTSFTYGAYTHGIPAPPAVSPEVSMAPAGLKAQMSEIKKQPEVQPANVVTEAQRAVEELEELVAAIKRDPTYFTHFRDDIDIKSIRNKLQLDRKRQQSPQTSHRPRKRHRGFGGIRGPSERIQEEEEDGEDEEDEDEEDEGEDEEDP</sequence>
<dbReference type="Proteomes" id="UP000807716">
    <property type="component" value="Unassembled WGS sequence"/>
</dbReference>
<name>A0A9P6UBP6_9FUNG</name>
<dbReference type="EMBL" id="JAAAJB010000056">
    <property type="protein sequence ID" value="KAG0268262.1"/>
    <property type="molecule type" value="Genomic_DNA"/>
</dbReference>
<organism evidence="4 5">
    <name type="scientific">Actinomortierella ambigua</name>
    <dbReference type="NCBI Taxonomy" id="1343610"/>
    <lineage>
        <taxon>Eukaryota</taxon>
        <taxon>Fungi</taxon>
        <taxon>Fungi incertae sedis</taxon>
        <taxon>Mucoromycota</taxon>
        <taxon>Mortierellomycotina</taxon>
        <taxon>Mortierellomycetes</taxon>
        <taxon>Mortierellales</taxon>
        <taxon>Mortierellaceae</taxon>
        <taxon>Actinomortierella</taxon>
    </lineage>
</organism>
<proteinExistence type="predicted"/>
<dbReference type="PROSITE" id="PS50966">
    <property type="entry name" value="ZF_SWIM"/>
    <property type="match status" value="1"/>
</dbReference>
<feature type="compositionally biased region" description="Acidic residues" evidence="2">
    <location>
        <begin position="736"/>
        <end position="760"/>
    </location>
</feature>
<evidence type="ECO:0000256" key="2">
    <source>
        <dbReference type="SAM" id="MobiDB-lite"/>
    </source>
</evidence>
<dbReference type="InterPro" id="IPR007527">
    <property type="entry name" value="Znf_SWIM"/>
</dbReference>
<feature type="compositionally biased region" description="Polar residues" evidence="2">
    <location>
        <begin position="376"/>
        <end position="400"/>
    </location>
</feature>
<keyword evidence="5" id="KW-1185">Reference proteome</keyword>
<keyword evidence="1" id="KW-0863">Zinc-finger</keyword>
<feature type="compositionally biased region" description="Acidic residues" evidence="2">
    <location>
        <begin position="34"/>
        <end position="46"/>
    </location>
</feature>